<evidence type="ECO:0000313" key="3">
    <source>
        <dbReference type="Proteomes" id="UP000198854"/>
    </source>
</evidence>
<keyword evidence="1" id="KW-0732">Signal</keyword>
<feature type="chain" id="PRO_5011500877" evidence="1">
    <location>
        <begin position="24"/>
        <end position="219"/>
    </location>
</feature>
<reference evidence="2 3" key="1">
    <citation type="submission" date="2016-10" db="EMBL/GenBank/DDBJ databases">
        <authorList>
            <person name="de Groot N.N."/>
        </authorList>
    </citation>
    <scope>NUCLEOTIDE SEQUENCE [LARGE SCALE GENOMIC DNA]</scope>
    <source>
        <strain evidence="2 3">CGMCC 1.10228</strain>
    </source>
</reference>
<dbReference type="Proteomes" id="UP000198854">
    <property type="component" value="Unassembled WGS sequence"/>
</dbReference>
<organism evidence="2 3">
    <name type="scientific">Vibrio xiamenensis</name>
    <dbReference type="NCBI Taxonomy" id="861298"/>
    <lineage>
        <taxon>Bacteria</taxon>
        <taxon>Pseudomonadati</taxon>
        <taxon>Pseudomonadota</taxon>
        <taxon>Gammaproteobacteria</taxon>
        <taxon>Vibrionales</taxon>
        <taxon>Vibrionaceae</taxon>
        <taxon>Vibrio</taxon>
    </lineage>
</organism>
<accession>A0A1G7Z6L7</accession>
<sequence>MKRRNFLLIGVSGCMLSSSKILAIPIYNHTSYEDEKQIVDLKFIRDENGLISRLRRFISHRQSTVHDTDELVIPISLNIELGRSGLDDVEIIICSSESYVCNKDTKSNLNSNVQIGTLTKSVGQSFLMHLPKGYIANKESSNHFDLFVIKNELYSMYRLVINKNVINKYSKYYPNLYANNKLSTLSDKILARHSNNVIDVKPSFSGDVMKLDLLLKEIV</sequence>
<dbReference type="RefSeq" id="WP_093271709.1">
    <property type="nucleotide sequence ID" value="NZ_FNDD01000007.1"/>
</dbReference>
<name>A0A1G7Z6L7_9VIBR</name>
<dbReference type="AlphaFoldDB" id="A0A1G7Z6L7"/>
<evidence type="ECO:0000313" key="2">
    <source>
        <dbReference type="EMBL" id="SDH04391.1"/>
    </source>
</evidence>
<protein>
    <submittedName>
        <fullName evidence="2">Uncharacterized protein</fullName>
    </submittedName>
</protein>
<proteinExistence type="predicted"/>
<keyword evidence="3" id="KW-1185">Reference proteome</keyword>
<evidence type="ECO:0000256" key="1">
    <source>
        <dbReference type="SAM" id="SignalP"/>
    </source>
</evidence>
<feature type="signal peptide" evidence="1">
    <location>
        <begin position="1"/>
        <end position="23"/>
    </location>
</feature>
<gene>
    <name evidence="2" type="ORF">SAMN04488136_10728</name>
</gene>
<dbReference type="EMBL" id="FNDD01000007">
    <property type="protein sequence ID" value="SDH04391.1"/>
    <property type="molecule type" value="Genomic_DNA"/>
</dbReference>
<dbReference type="STRING" id="861298.SAMN04488136_10728"/>